<sequence>MPKRRQPKGTRKQSEARYQLITLGKVVISSNGENVIILAKGASIKTPIGAVCMSMAKSGDYYSYIILVEASGCSTNINVGSNEDFNTIAKDLGKEPRKGAWL</sequence>
<reference evidence="1 2" key="1">
    <citation type="submission" date="2018-03" db="EMBL/GenBank/DDBJ databases">
        <title>Whole genome sequencing of Histamine producing bacteria.</title>
        <authorList>
            <person name="Butler K."/>
        </authorList>
    </citation>
    <scope>NUCLEOTIDE SEQUENCE [LARGE SCALE GENOMIC DNA]</scope>
    <source>
        <strain evidence="1 2">DSM 19138</strain>
    </source>
</reference>
<dbReference type="AlphaFoldDB" id="A0A2T3NJV7"/>
<organism evidence="1 2">
    <name type="scientific">Photobacterium rosenbergii</name>
    <dbReference type="NCBI Taxonomy" id="294936"/>
    <lineage>
        <taxon>Bacteria</taxon>
        <taxon>Pseudomonadati</taxon>
        <taxon>Pseudomonadota</taxon>
        <taxon>Gammaproteobacteria</taxon>
        <taxon>Vibrionales</taxon>
        <taxon>Vibrionaceae</taxon>
        <taxon>Photobacterium</taxon>
    </lineage>
</organism>
<name>A0A2T3NJV7_9GAMM</name>
<comment type="caution">
    <text evidence="1">The sequence shown here is derived from an EMBL/GenBank/DDBJ whole genome shotgun (WGS) entry which is preliminary data.</text>
</comment>
<evidence type="ECO:0000313" key="1">
    <source>
        <dbReference type="EMBL" id="PSW15801.1"/>
    </source>
</evidence>
<dbReference type="EMBL" id="PYMB01000001">
    <property type="protein sequence ID" value="PSW15801.1"/>
    <property type="molecule type" value="Genomic_DNA"/>
</dbReference>
<gene>
    <name evidence="1" type="ORF">C9J01_01945</name>
</gene>
<protein>
    <submittedName>
        <fullName evidence="1">Uncharacterized protein</fullName>
    </submittedName>
</protein>
<accession>A0A2T3NJV7</accession>
<proteinExistence type="predicted"/>
<dbReference type="Proteomes" id="UP000241346">
    <property type="component" value="Unassembled WGS sequence"/>
</dbReference>
<evidence type="ECO:0000313" key="2">
    <source>
        <dbReference type="Proteomes" id="UP000241346"/>
    </source>
</evidence>